<dbReference type="PANTHER" id="PTHR48081">
    <property type="entry name" value="AB HYDROLASE SUPERFAMILY PROTEIN C4A8.06C"/>
    <property type="match status" value="1"/>
</dbReference>
<dbReference type="AlphaFoldDB" id="B8M023"/>
<keyword evidence="4" id="KW-1185">Reference proteome</keyword>
<dbReference type="eggNOG" id="KOG1515">
    <property type="taxonomic scope" value="Eukaryota"/>
</dbReference>
<dbReference type="Proteomes" id="UP000001745">
    <property type="component" value="Unassembled WGS sequence"/>
</dbReference>
<evidence type="ECO:0000256" key="1">
    <source>
        <dbReference type="ARBA" id="ARBA00022801"/>
    </source>
</evidence>
<dbReference type="SUPFAM" id="SSF53474">
    <property type="entry name" value="alpha/beta-Hydrolases"/>
    <property type="match status" value="1"/>
</dbReference>
<feature type="domain" description="Alpha/beta hydrolase fold-3" evidence="2">
    <location>
        <begin position="116"/>
        <end position="322"/>
    </location>
</feature>
<keyword evidence="1" id="KW-0378">Hydrolase</keyword>
<dbReference type="InParanoid" id="B8M023"/>
<dbReference type="PhylomeDB" id="B8M023"/>
<proteinExistence type="predicted"/>
<dbReference type="OrthoDB" id="408631at2759"/>
<evidence type="ECO:0000313" key="4">
    <source>
        <dbReference type="Proteomes" id="UP000001745"/>
    </source>
</evidence>
<dbReference type="EMBL" id="EQ962653">
    <property type="protein sequence ID" value="EED20955.1"/>
    <property type="molecule type" value="Genomic_DNA"/>
</dbReference>
<reference evidence="4" key="1">
    <citation type="journal article" date="2015" name="Genome Announc.">
        <title>Genome sequence of the AIDS-associated pathogen Penicillium marneffei (ATCC18224) and its near taxonomic relative Talaromyces stipitatus (ATCC10500).</title>
        <authorList>
            <person name="Nierman W.C."/>
            <person name="Fedorova-Abrams N.D."/>
            <person name="Andrianopoulos A."/>
        </authorList>
    </citation>
    <scope>NUCLEOTIDE SEQUENCE [LARGE SCALE GENOMIC DNA]</scope>
    <source>
        <strain evidence="4">ATCC 10500 / CBS 375.48 / QM 6759 / NRRL 1006</strain>
    </source>
</reference>
<gene>
    <name evidence="3" type="ORF">TSTA_081880</name>
</gene>
<dbReference type="InterPro" id="IPR013094">
    <property type="entry name" value="AB_hydrolase_3"/>
</dbReference>
<dbReference type="OMA" id="QVLMYPW"/>
<dbReference type="InterPro" id="IPR050300">
    <property type="entry name" value="GDXG_lipolytic_enzyme"/>
</dbReference>
<dbReference type="GO" id="GO:0016787">
    <property type="term" value="F:hydrolase activity"/>
    <property type="evidence" value="ECO:0007669"/>
    <property type="project" value="UniProtKB-KW"/>
</dbReference>
<dbReference type="STRING" id="441959.B8M023"/>
<dbReference type="HOGENOM" id="CLU_012494_6_1_1"/>
<evidence type="ECO:0000259" key="2">
    <source>
        <dbReference type="Pfam" id="PF07859"/>
    </source>
</evidence>
<evidence type="ECO:0000313" key="3">
    <source>
        <dbReference type="EMBL" id="EED20955.1"/>
    </source>
</evidence>
<name>B8M023_TALSN</name>
<dbReference type="Pfam" id="PF07859">
    <property type="entry name" value="Abhydrolase_3"/>
    <property type="match status" value="1"/>
</dbReference>
<dbReference type="InterPro" id="IPR029058">
    <property type="entry name" value="AB_hydrolase_fold"/>
</dbReference>
<dbReference type="PANTHER" id="PTHR48081:SF8">
    <property type="entry name" value="ALPHA_BETA HYDROLASE FOLD-3 DOMAIN-CONTAINING PROTEIN-RELATED"/>
    <property type="match status" value="1"/>
</dbReference>
<dbReference type="Gene3D" id="3.40.50.1820">
    <property type="entry name" value="alpha/beta hydrolase"/>
    <property type="match status" value="1"/>
</dbReference>
<dbReference type="GeneID" id="8104826"/>
<sequence>MSDQQPLYISGRQLQRRRTVETSIDEAVQACHPRLRSALEEICQRPYEVTTKEQLQEYRDAATGYNAKSFLKEYHAQYAANLEHVEWSFERDGYIINLTIFRPSDDSPVGSRPCFYYIHGGGFVSGDPLSGMRTIIPLIHNHKALVATVKYRLAPEWKAPTQLEDCYYGLLEVWKERKALGINDRVLLVGRSAGANLAVGVALRVRDSQDEEKPRICGQMLYNPMLDHTSRMALKEFSYSPAHTQKNGKFFWSCYLGDEKESVTIYTVPYTAAVQDLVGLPRTLIDIAEVDCLSTEARDFGDRLKAAGNDVKINSWKGLFHCGDRTLQAQVGMGWGFLV</sequence>
<protein>
    <submittedName>
        <fullName evidence="3">Lipase/esterase, putative</fullName>
    </submittedName>
</protein>
<dbReference type="RefSeq" id="XP_002477918.1">
    <property type="nucleotide sequence ID" value="XM_002477873.1"/>
</dbReference>
<accession>B8M023</accession>
<organism evidence="3 4">
    <name type="scientific">Talaromyces stipitatus (strain ATCC 10500 / CBS 375.48 / QM 6759 / NRRL 1006)</name>
    <name type="common">Penicillium stipitatum</name>
    <dbReference type="NCBI Taxonomy" id="441959"/>
    <lineage>
        <taxon>Eukaryota</taxon>
        <taxon>Fungi</taxon>
        <taxon>Dikarya</taxon>
        <taxon>Ascomycota</taxon>
        <taxon>Pezizomycotina</taxon>
        <taxon>Eurotiomycetes</taxon>
        <taxon>Eurotiomycetidae</taxon>
        <taxon>Eurotiales</taxon>
        <taxon>Trichocomaceae</taxon>
        <taxon>Talaromyces</taxon>
        <taxon>Talaromyces sect. Talaromyces</taxon>
    </lineage>
</organism>
<dbReference type="VEuPathDB" id="FungiDB:TSTA_081880"/>